<comment type="caution">
    <text evidence="6">The sequence shown here is derived from an EMBL/GenBank/DDBJ whole genome shotgun (WGS) entry which is preliminary data.</text>
</comment>
<dbReference type="EMBL" id="VWOX01000015">
    <property type="protein sequence ID" value="KAA5540006.1"/>
    <property type="molecule type" value="Genomic_DNA"/>
</dbReference>
<dbReference type="PANTHER" id="PTHR43133:SF8">
    <property type="entry name" value="RNA POLYMERASE SIGMA FACTOR HI_1459-RELATED"/>
    <property type="match status" value="1"/>
</dbReference>
<evidence type="ECO:0000256" key="1">
    <source>
        <dbReference type="ARBA" id="ARBA00023015"/>
    </source>
</evidence>
<dbReference type="Gene3D" id="1.10.10.10">
    <property type="entry name" value="Winged helix-like DNA-binding domain superfamily/Winged helix DNA-binding domain"/>
    <property type="match status" value="1"/>
</dbReference>
<dbReference type="InterPro" id="IPR039425">
    <property type="entry name" value="RNA_pol_sigma-70-like"/>
</dbReference>
<keyword evidence="2" id="KW-0731">Sigma factor</keyword>
<evidence type="ECO:0000259" key="5">
    <source>
        <dbReference type="Pfam" id="PF08281"/>
    </source>
</evidence>
<evidence type="ECO:0000256" key="4">
    <source>
        <dbReference type="ARBA" id="ARBA00023163"/>
    </source>
</evidence>
<accession>A0A5M6CYQ0</accession>
<dbReference type="RefSeq" id="WP_150078799.1">
    <property type="nucleotide sequence ID" value="NZ_VWOX01000015.1"/>
</dbReference>
<proteinExistence type="predicted"/>
<protein>
    <submittedName>
        <fullName evidence="6">Sigma-70 family RNA polymerase sigma factor</fullName>
    </submittedName>
</protein>
<evidence type="ECO:0000313" key="7">
    <source>
        <dbReference type="Proteomes" id="UP000324479"/>
    </source>
</evidence>
<dbReference type="PANTHER" id="PTHR43133">
    <property type="entry name" value="RNA POLYMERASE ECF-TYPE SIGMA FACTO"/>
    <property type="match status" value="1"/>
</dbReference>
<keyword evidence="3" id="KW-0238">DNA-binding</keyword>
<dbReference type="InterPro" id="IPR036388">
    <property type="entry name" value="WH-like_DNA-bd_sf"/>
</dbReference>
<sequence>MGIEHTTIEVERYLQELGGDSPSEPVVRALLERSAARLHVLCSSMLVRQYPRLMRPPMNLQSEEILGAIVERLLKAMRSVHPETPRQFFALANRHIRWELNDLARRLDQQNHEPQLCEDVIPSAETSGSVLGPDAIRILEAIENLPEEEREVFELIRIQGITQREASELLDVSQKTVQRRLNRGLLILSEQLSDLCPPDDEQKPQ</sequence>
<dbReference type="NCBIfam" id="TIGR02937">
    <property type="entry name" value="sigma70-ECF"/>
    <property type="match status" value="1"/>
</dbReference>
<organism evidence="6 7">
    <name type="scientific">Roseiconus nitratireducens</name>
    <dbReference type="NCBI Taxonomy" id="2605748"/>
    <lineage>
        <taxon>Bacteria</taxon>
        <taxon>Pseudomonadati</taxon>
        <taxon>Planctomycetota</taxon>
        <taxon>Planctomycetia</taxon>
        <taxon>Pirellulales</taxon>
        <taxon>Pirellulaceae</taxon>
        <taxon>Roseiconus</taxon>
    </lineage>
</organism>
<dbReference type="GO" id="GO:0006352">
    <property type="term" value="P:DNA-templated transcription initiation"/>
    <property type="evidence" value="ECO:0007669"/>
    <property type="project" value="InterPro"/>
</dbReference>
<evidence type="ECO:0000256" key="3">
    <source>
        <dbReference type="ARBA" id="ARBA00023125"/>
    </source>
</evidence>
<keyword evidence="1" id="KW-0805">Transcription regulation</keyword>
<dbReference type="SUPFAM" id="SSF88659">
    <property type="entry name" value="Sigma3 and sigma4 domains of RNA polymerase sigma factors"/>
    <property type="match status" value="1"/>
</dbReference>
<name>A0A5M6CYQ0_9BACT</name>
<gene>
    <name evidence="6" type="ORF">FYK55_22055</name>
</gene>
<dbReference type="InterPro" id="IPR013324">
    <property type="entry name" value="RNA_pol_sigma_r3/r4-like"/>
</dbReference>
<dbReference type="AlphaFoldDB" id="A0A5M6CYQ0"/>
<dbReference type="GO" id="GO:0016987">
    <property type="term" value="F:sigma factor activity"/>
    <property type="evidence" value="ECO:0007669"/>
    <property type="project" value="UniProtKB-KW"/>
</dbReference>
<keyword evidence="7" id="KW-1185">Reference proteome</keyword>
<keyword evidence="4" id="KW-0804">Transcription</keyword>
<feature type="domain" description="RNA polymerase sigma factor 70 region 4 type 2" evidence="5">
    <location>
        <begin position="137"/>
        <end position="185"/>
    </location>
</feature>
<dbReference type="Pfam" id="PF08281">
    <property type="entry name" value="Sigma70_r4_2"/>
    <property type="match status" value="1"/>
</dbReference>
<dbReference type="Proteomes" id="UP000324479">
    <property type="component" value="Unassembled WGS sequence"/>
</dbReference>
<reference evidence="6 7" key="1">
    <citation type="submission" date="2019-08" db="EMBL/GenBank/DDBJ databases">
        <authorList>
            <person name="Dhanesh K."/>
            <person name="Kumar G."/>
            <person name="Sasikala C."/>
            <person name="Venkata Ramana C."/>
        </authorList>
    </citation>
    <scope>NUCLEOTIDE SEQUENCE [LARGE SCALE GENOMIC DNA]</scope>
    <source>
        <strain evidence="6 7">JC645</strain>
    </source>
</reference>
<dbReference type="GO" id="GO:0003677">
    <property type="term" value="F:DNA binding"/>
    <property type="evidence" value="ECO:0007669"/>
    <property type="project" value="UniProtKB-KW"/>
</dbReference>
<dbReference type="InterPro" id="IPR013249">
    <property type="entry name" value="RNA_pol_sigma70_r4_t2"/>
</dbReference>
<dbReference type="InterPro" id="IPR014284">
    <property type="entry name" value="RNA_pol_sigma-70_dom"/>
</dbReference>
<evidence type="ECO:0000313" key="6">
    <source>
        <dbReference type="EMBL" id="KAA5540006.1"/>
    </source>
</evidence>
<dbReference type="CDD" id="cd06171">
    <property type="entry name" value="Sigma70_r4"/>
    <property type="match status" value="1"/>
</dbReference>
<evidence type="ECO:0000256" key="2">
    <source>
        <dbReference type="ARBA" id="ARBA00023082"/>
    </source>
</evidence>